<dbReference type="InterPro" id="IPR001387">
    <property type="entry name" value="Cro/C1-type_HTH"/>
</dbReference>
<dbReference type="PROSITE" id="PS50943">
    <property type="entry name" value="HTH_CROC1"/>
    <property type="match status" value="1"/>
</dbReference>
<dbReference type="SUPFAM" id="SSF47413">
    <property type="entry name" value="lambda repressor-like DNA-binding domains"/>
    <property type="match status" value="1"/>
</dbReference>
<gene>
    <name evidence="3" type="ORF">NON19_17890</name>
</gene>
<dbReference type="SMART" id="SM00530">
    <property type="entry name" value="HTH_XRE"/>
    <property type="match status" value="1"/>
</dbReference>
<dbReference type="Pfam" id="PF01381">
    <property type="entry name" value="HTH_3"/>
    <property type="match status" value="1"/>
</dbReference>
<feature type="compositionally biased region" description="Basic and acidic residues" evidence="1">
    <location>
        <begin position="196"/>
        <end position="205"/>
    </location>
</feature>
<sequence length="205" mass="22615">MRLEEIVGANVAEARERRKLSQAELGELLGQHLDKPWARQAVSAAEKGRRAFAVSELVALALALDVTLFDLLAPSYAELGDRRVELPGSVIQLGRYAQVIEQADAEEVLRQADIRTLRTLIPTLKQQAWTTQLLYSALRDLFLDPSVREQDEAEAREQDSLIGSILRDLKEGEEKLGAIKTFLEERGGSTGSPPSEDEHQGETGG</sequence>
<name>A0ABT1PEN4_9ACTN</name>
<dbReference type="Gene3D" id="1.10.260.40">
    <property type="entry name" value="lambda repressor-like DNA-binding domains"/>
    <property type="match status" value="1"/>
</dbReference>
<evidence type="ECO:0000256" key="1">
    <source>
        <dbReference type="SAM" id="MobiDB-lite"/>
    </source>
</evidence>
<evidence type="ECO:0000313" key="4">
    <source>
        <dbReference type="Proteomes" id="UP001206206"/>
    </source>
</evidence>
<dbReference type="RefSeq" id="WP_255929278.1">
    <property type="nucleotide sequence ID" value="NZ_JANFNH010000020.1"/>
</dbReference>
<proteinExistence type="predicted"/>
<evidence type="ECO:0000313" key="3">
    <source>
        <dbReference type="EMBL" id="MCQ4043840.1"/>
    </source>
</evidence>
<organism evidence="3 4">
    <name type="scientific">Streptantibioticus rubrisoli</name>
    <dbReference type="NCBI Taxonomy" id="1387313"/>
    <lineage>
        <taxon>Bacteria</taxon>
        <taxon>Bacillati</taxon>
        <taxon>Actinomycetota</taxon>
        <taxon>Actinomycetes</taxon>
        <taxon>Kitasatosporales</taxon>
        <taxon>Streptomycetaceae</taxon>
        <taxon>Streptantibioticus</taxon>
    </lineage>
</organism>
<keyword evidence="4" id="KW-1185">Reference proteome</keyword>
<feature type="region of interest" description="Disordered" evidence="1">
    <location>
        <begin position="183"/>
        <end position="205"/>
    </location>
</feature>
<protein>
    <submittedName>
        <fullName evidence="3">Helix-turn-helix domain-containing protein</fullName>
    </submittedName>
</protein>
<dbReference type="CDD" id="cd00093">
    <property type="entry name" value="HTH_XRE"/>
    <property type="match status" value="1"/>
</dbReference>
<dbReference type="Proteomes" id="UP001206206">
    <property type="component" value="Unassembled WGS sequence"/>
</dbReference>
<dbReference type="InterPro" id="IPR010982">
    <property type="entry name" value="Lambda_DNA-bd_dom_sf"/>
</dbReference>
<evidence type="ECO:0000259" key="2">
    <source>
        <dbReference type="PROSITE" id="PS50943"/>
    </source>
</evidence>
<feature type="domain" description="HTH cro/C1-type" evidence="2">
    <location>
        <begin position="11"/>
        <end position="71"/>
    </location>
</feature>
<accession>A0ABT1PEN4</accession>
<dbReference type="EMBL" id="JANFNH010000020">
    <property type="protein sequence ID" value="MCQ4043840.1"/>
    <property type="molecule type" value="Genomic_DNA"/>
</dbReference>
<comment type="caution">
    <text evidence="3">The sequence shown here is derived from an EMBL/GenBank/DDBJ whole genome shotgun (WGS) entry which is preliminary data.</text>
</comment>
<reference evidence="3 4" key="1">
    <citation type="submission" date="2022-06" db="EMBL/GenBank/DDBJ databases">
        <title>Draft genome sequence of type strain Streptomyces rubrisoli DSM 42083.</title>
        <authorList>
            <person name="Duangmal K."/>
            <person name="Klaysubun C."/>
        </authorList>
    </citation>
    <scope>NUCLEOTIDE SEQUENCE [LARGE SCALE GENOMIC DNA]</scope>
    <source>
        <strain evidence="3 4">DSM 42083</strain>
    </source>
</reference>